<evidence type="ECO:0000256" key="4">
    <source>
        <dbReference type="ARBA" id="ARBA00022692"/>
    </source>
</evidence>
<keyword evidence="2 10" id="KW-0444">Lipid biosynthesis</keyword>
<evidence type="ECO:0000256" key="2">
    <source>
        <dbReference type="ARBA" id="ARBA00022516"/>
    </source>
</evidence>
<sequence>MHSSQTPQLSPNYSVVFEFEQKHDPKAAQLWFSKNWHISLYLSAFYLMLVFSGKEYMKNRRAFKLRKLLVAWNVLLALFSVFGACRTLPEMYHVLKHHGFDHSVCNPSYAEHVKGFWTWMFTLSKIPELGDTLFIILRKQSLILLHWYHHVTVFLFCWYSYPEHFSTARWSVCMNYTVHSIMYTYYAIRALGYRPPRLSAMLITLMQTLQMVVGLFVNCYAFYQKMRGNYCHCQVKTLIWALIMYGSYLALFSHYFYTVYFKRDTKKTQ</sequence>
<keyword evidence="4 10" id="KW-0812">Transmembrane</keyword>
<feature type="transmembrane region" description="Helical" evidence="10">
    <location>
        <begin position="238"/>
        <end position="257"/>
    </location>
</feature>
<keyword evidence="3 10" id="KW-0808">Transferase</keyword>
<feature type="transmembrane region" description="Helical" evidence="10">
    <location>
        <begin position="116"/>
        <end position="137"/>
    </location>
</feature>
<keyword evidence="6 10" id="KW-1133">Transmembrane helix</keyword>
<comment type="caution">
    <text evidence="12">The sequence shown here is derived from an EMBL/GenBank/DDBJ whole genome shotgun (WGS) entry which is preliminary data.</text>
</comment>
<dbReference type="OrthoDB" id="10259681at2759"/>
<feature type="transmembrane region" description="Helical" evidence="10">
    <location>
        <begin position="144"/>
        <end position="161"/>
    </location>
</feature>
<accession>A0A3S3S5U3</accession>
<dbReference type="GO" id="GO:0019367">
    <property type="term" value="P:fatty acid elongation, saturated fatty acid"/>
    <property type="evidence" value="ECO:0007669"/>
    <property type="project" value="TreeGrafter"/>
</dbReference>
<dbReference type="Pfam" id="PF01151">
    <property type="entry name" value="ELO"/>
    <property type="match status" value="1"/>
</dbReference>
<comment type="catalytic activity">
    <reaction evidence="10">
        <text>a very-long-chain acyl-CoA + malonyl-CoA + H(+) = a very-long-chain 3-oxoacyl-CoA + CO2 + CoA</text>
        <dbReference type="Rhea" id="RHEA:32727"/>
        <dbReference type="ChEBI" id="CHEBI:15378"/>
        <dbReference type="ChEBI" id="CHEBI:16526"/>
        <dbReference type="ChEBI" id="CHEBI:57287"/>
        <dbReference type="ChEBI" id="CHEBI:57384"/>
        <dbReference type="ChEBI" id="CHEBI:90725"/>
        <dbReference type="ChEBI" id="CHEBI:90736"/>
        <dbReference type="EC" id="2.3.1.199"/>
    </reaction>
</comment>
<evidence type="ECO:0000256" key="6">
    <source>
        <dbReference type="ARBA" id="ARBA00022989"/>
    </source>
</evidence>
<dbReference type="PANTHER" id="PTHR11157">
    <property type="entry name" value="FATTY ACID ACYL TRANSFERASE-RELATED"/>
    <property type="match status" value="1"/>
</dbReference>
<gene>
    <name evidence="13" type="ORF">B4U79_01574</name>
    <name evidence="12" type="ORF">B4U79_02420</name>
    <name evidence="11" type="ORF">B4U79_08662</name>
</gene>
<keyword evidence="8 10" id="KW-0472">Membrane</keyword>
<dbReference type="EMBL" id="NCKU01001957">
    <property type="protein sequence ID" value="RWS10805.1"/>
    <property type="molecule type" value="Genomic_DNA"/>
</dbReference>
<dbReference type="EC" id="2.3.1.199" evidence="10"/>
<dbReference type="GO" id="GO:0042761">
    <property type="term" value="P:very long-chain fatty acid biosynthetic process"/>
    <property type="evidence" value="ECO:0007669"/>
    <property type="project" value="TreeGrafter"/>
</dbReference>
<dbReference type="InterPro" id="IPR002076">
    <property type="entry name" value="ELO_fam"/>
</dbReference>
<evidence type="ECO:0000313" key="14">
    <source>
        <dbReference type="Proteomes" id="UP000285301"/>
    </source>
</evidence>
<feature type="transmembrane region" description="Helical" evidence="10">
    <location>
        <begin position="200"/>
        <end position="223"/>
    </location>
</feature>
<comment type="similarity">
    <text evidence="10">Belongs to the ELO family.</text>
</comment>
<dbReference type="GO" id="GO:0005789">
    <property type="term" value="C:endoplasmic reticulum membrane"/>
    <property type="evidence" value="ECO:0007669"/>
    <property type="project" value="TreeGrafter"/>
</dbReference>
<protein>
    <recommendedName>
        <fullName evidence="10">Elongation of very long chain fatty acids protein</fullName>
        <ecNumber evidence="10">2.3.1.199</ecNumber>
    </recommendedName>
    <alternativeName>
        <fullName evidence="10">Very-long-chain 3-oxoacyl-CoA synthase</fullName>
    </alternativeName>
</protein>
<name>A0A3S3S5U3_9ACAR</name>
<evidence type="ECO:0000313" key="12">
    <source>
        <dbReference type="EMBL" id="RWS10799.1"/>
    </source>
</evidence>
<evidence type="ECO:0000256" key="5">
    <source>
        <dbReference type="ARBA" id="ARBA00022832"/>
    </source>
</evidence>
<keyword evidence="14" id="KW-1185">Reference proteome</keyword>
<dbReference type="EMBL" id="NCKU01004980">
    <property type="protein sequence ID" value="RWS05164.1"/>
    <property type="molecule type" value="Genomic_DNA"/>
</dbReference>
<feature type="transmembrane region" description="Helical" evidence="10">
    <location>
        <begin position="69"/>
        <end position="89"/>
    </location>
</feature>
<keyword evidence="5 10" id="KW-0276">Fatty acid metabolism</keyword>
<evidence type="ECO:0000256" key="8">
    <source>
        <dbReference type="ARBA" id="ARBA00023136"/>
    </source>
</evidence>
<evidence type="ECO:0000256" key="10">
    <source>
        <dbReference type="RuleBase" id="RU361115"/>
    </source>
</evidence>
<organism evidence="12 14">
    <name type="scientific">Dinothrombium tinctorium</name>
    <dbReference type="NCBI Taxonomy" id="1965070"/>
    <lineage>
        <taxon>Eukaryota</taxon>
        <taxon>Metazoa</taxon>
        <taxon>Ecdysozoa</taxon>
        <taxon>Arthropoda</taxon>
        <taxon>Chelicerata</taxon>
        <taxon>Arachnida</taxon>
        <taxon>Acari</taxon>
        <taxon>Acariformes</taxon>
        <taxon>Trombidiformes</taxon>
        <taxon>Prostigmata</taxon>
        <taxon>Anystina</taxon>
        <taxon>Parasitengona</taxon>
        <taxon>Trombidioidea</taxon>
        <taxon>Trombidiidae</taxon>
        <taxon>Dinothrombium</taxon>
    </lineage>
</organism>
<keyword evidence="7 10" id="KW-0443">Lipid metabolism</keyword>
<feature type="transmembrane region" description="Helical" evidence="10">
    <location>
        <begin position="167"/>
        <end position="188"/>
    </location>
</feature>
<dbReference type="GO" id="GO:0009922">
    <property type="term" value="F:fatty acid elongase activity"/>
    <property type="evidence" value="ECO:0007669"/>
    <property type="project" value="UniProtKB-EC"/>
</dbReference>
<comment type="subcellular location">
    <subcellularLocation>
        <location evidence="1">Membrane</location>
        <topology evidence="1">Multi-pass membrane protein</topology>
    </subcellularLocation>
</comment>
<feature type="transmembrane region" description="Helical" evidence="10">
    <location>
        <begin position="38"/>
        <end position="57"/>
    </location>
</feature>
<dbReference type="GO" id="GO:0034625">
    <property type="term" value="P:fatty acid elongation, monounsaturated fatty acid"/>
    <property type="evidence" value="ECO:0007669"/>
    <property type="project" value="TreeGrafter"/>
</dbReference>
<reference evidence="12 14" key="1">
    <citation type="journal article" date="2018" name="Gigascience">
        <title>Genomes of trombidid mites reveal novel predicted allergens and laterally-transferred genes associated with secondary metabolism.</title>
        <authorList>
            <person name="Dong X."/>
            <person name="Chaisiri K."/>
            <person name="Xia D."/>
            <person name="Armstrong S.D."/>
            <person name="Fang Y."/>
            <person name="Donnelly M.J."/>
            <person name="Kadowaki T."/>
            <person name="McGarry J.W."/>
            <person name="Darby A.C."/>
            <person name="Makepeace B.L."/>
        </authorList>
    </citation>
    <scope>NUCLEOTIDE SEQUENCE [LARGE SCALE GENOMIC DNA]</scope>
    <source>
        <strain evidence="12">UoL-WK</strain>
    </source>
</reference>
<evidence type="ECO:0000313" key="13">
    <source>
        <dbReference type="EMBL" id="RWS10805.1"/>
    </source>
</evidence>
<keyword evidence="9 10" id="KW-0275">Fatty acid biosynthesis</keyword>
<dbReference type="AlphaFoldDB" id="A0A3S3S5U3"/>
<evidence type="ECO:0000256" key="1">
    <source>
        <dbReference type="ARBA" id="ARBA00004141"/>
    </source>
</evidence>
<evidence type="ECO:0000256" key="3">
    <source>
        <dbReference type="ARBA" id="ARBA00022679"/>
    </source>
</evidence>
<dbReference type="EMBL" id="NCKU01001958">
    <property type="protein sequence ID" value="RWS10799.1"/>
    <property type="molecule type" value="Genomic_DNA"/>
</dbReference>
<dbReference type="GO" id="GO:0034626">
    <property type="term" value="P:fatty acid elongation, polyunsaturated fatty acid"/>
    <property type="evidence" value="ECO:0007669"/>
    <property type="project" value="TreeGrafter"/>
</dbReference>
<dbReference type="STRING" id="1965070.A0A3S3S5U3"/>
<evidence type="ECO:0000313" key="11">
    <source>
        <dbReference type="EMBL" id="RWS05164.1"/>
    </source>
</evidence>
<dbReference type="GO" id="GO:0030148">
    <property type="term" value="P:sphingolipid biosynthetic process"/>
    <property type="evidence" value="ECO:0007669"/>
    <property type="project" value="TreeGrafter"/>
</dbReference>
<evidence type="ECO:0000256" key="9">
    <source>
        <dbReference type="ARBA" id="ARBA00023160"/>
    </source>
</evidence>
<dbReference type="Proteomes" id="UP000285301">
    <property type="component" value="Unassembled WGS sequence"/>
</dbReference>
<reference evidence="12" key="2">
    <citation type="submission" date="2018-11" db="EMBL/GenBank/DDBJ databases">
        <title>Trombidioid mite genomics.</title>
        <authorList>
            <person name="Dong X."/>
        </authorList>
    </citation>
    <scope>NUCLEOTIDE SEQUENCE</scope>
    <source>
        <strain evidence="12">UoL-WK</strain>
    </source>
</reference>
<dbReference type="PANTHER" id="PTHR11157:SF17">
    <property type="entry name" value="ELONGATION OF VERY LONG CHAIN FATTY ACIDS PROTEIN 6"/>
    <property type="match status" value="1"/>
</dbReference>
<evidence type="ECO:0000256" key="7">
    <source>
        <dbReference type="ARBA" id="ARBA00023098"/>
    </source>
</evidence>
<proteinExistence type="inferred from homology"/>